<protein>
    <submittedName>
        <fullName evidence="1">Uncharacterized protein</fullName>
    </submittedName>
</protein>
<organism evidence="1 2">
    <name type="scientific">Datura stramonium</name>
    <name type="common">Jimsonweed</name>
    <name type="synonym">Common thornapple</name>
    <dbReference type="NCBI Taxonomy" id="4076"/>
    <lineage>
        <taxon>Eukaryota</taxon>
        <taxon>Viridiplantae</taxon>
        <taxon>Streptophyta</taxon>
        <taxon>Embryophyta</taxon>
        <taxon>Tracheophyta</taxon>
        <taxon>Spermatophyta</taxon>
        <taxon>Magnoliopsida</taxon>
        <taxon>eudicotyledons</taxon>
        <taxon>Gunneridae</taxon>
        <taxon>Pentapetalae</taxon>
        <taxon>asterids</taxon>
        <taxon>lamiids</taxon>
        <taxon>Solanales</taxon>
        <taxon>Solanaceae</taxon>
        <taxon>Solanoideae</taxon>
        <taxon>Datureae</taxon>
        <taxon>Datura</taxon>
    </lineage>
</organism>
<accession>A0ABS8Y2G8</accession>
<feature type="non-terminal residue" evidence="1">
    <location>
        <position position="180"/>
    </location>
</feature>
<proteinExistence type="predicted"/>
<dbReference type="Proteomes" id="UP000823775">
    <property type="component" value="Unassembled WGS sequence"/>
</dbReference>
<reference evidence="1 2" key="1">
    <citation type="journal article" date="2021" name="BMC Genomics">
        <title>Datura genome reveals duplications of psychoactive alkaloid biosynthetic genes and high mutation rate following tissue culture.</title>
        <authorList>
            <person name="Rajewski A."/>
            <person name="Carter-House D."/>
            <person name="Stajich J."/>
            <person name="Litt A."/>
        </authorList>
    </citation>
    <scope>NUCLEOTIDE SEQUENCE [LARGE SCALE GENOMIC DNA]</scope>
    <source>
        <strain evidence="1">AR-01</strain>
    </source>
</reference>
<dbReference type="EMBL" id="JACEIK010017145">
    <property type="protein sequence ID" value="MCE5165797.1"/>
    <property type="molecule type" value="Genomic_DNA"/>
</dbReference>
<sequence>MLSYSANRRFYFSTTKALPISSFVTVTFSHFAYQRFYLSTFKAPPIKSLSQQGSHAPPIESSILVLPKLLCQLKLLHYELLPSRRFYELLCQSESLQAASHRKPFIFTVAPPATSLSTSHLPRQTEAFYFTSSPCQPKATLQVASPVEAYTTTTQHIKDLSVKTVYANQEQLRISEYAMP</sequence>
<evidence type="ECO:0000313" key="2">
    <source>
        <dbReference type="Proteomes" id="UP000823775"/>
    </source>
</evidence>
<comment type="caution">
    <text evidence="1">The sequence shown here is derived from an EMBL/GenBank/DDBJ whole genome shotgun (WGS) entry which is preliminary data.</text>
</comment>
<name>A0ABS8Y2G8_DATST</name>
<keyword evidence="2" id="KW-1185">Reference proteome</keyword>
<evidence type="ECO:0000313" key="1">
    <source>
        <dbReference type="EMBL" id="MCE5165797.1"/>
    </source>
</evidence>
<gene>
    <name evidence="1" type="ORF">HAX54_012327</name>
</gene>